<protein>
    <submittedName>
        <fullName evidence="1">Uncharacterized protein</fullName>
    </submittedName>
</protein>
<dbReference type="AlphaFoldDB" id="A0A151J4G5"/>
<evidence type="ECO:0000313" key="2">
    <source>
        <dbReference type="Proteomes" id="UP000078492"/>
    </source>
</evidence>
<proteinExistence type="predicted"/>
<accession>A0A151J4G5</accession>
<dbReference type="Proteomes" id="UP000078492">
    <property type="component" value="Unassembled WGS sequence"/>
</dbReference>
<reference evidence="1 2" key="1">
    <citation type="submission" date="2015-09" db="EMBL/GenBank/DDBJ databases">
        <title>Trachymyrmex cornetzi WGS genome.</title>
        <authorList>
            <person name="Nygaard S."/>
            <person name="Hu H."/>
            <person name="Boomsma J."/>
            <person name="Zhang G."/>
        </authorList>
    </citation>
    <scope>NUCLEOTIDE SEQUENCE [LARGE SCALE GENOMIC DNA]</scope>
    <source>
        <strain evidence="1">Tcor2-1</strain>
        <tissue evidence="1">Whole body</tissue>
    </source>
</reference>
<evidence type="ECO:0000313" key="1">
    <source>
        <dbReference type="EMBL" id="KYN17510.1"/>
    </source>
</evidence>
<gene>
    <name evidence="1" type="ORF">ALC57_10215</name>
</gene>
<sequence length="174" mass="19653">MFEKLSGYVKARCPVMEKRITQRYLKSEQISIKGIRCTFARDEKFVITLIKNLRDKEEKGKEKRDDTFGTFSHVVSSRRSGGCGRPRLIVSPQAKRCLLGVGRPRTSSRDCGLRVFIRIKITLDQQRGGESHPNPTEISPGFLSVSRRGVSLINRLSSLQDGSATLRPRLRGFS</sequence>
<name>A0A151J4G5_9HYME</name>
<dbReference type="EMBL" id="KQ980151">
    <property type="protein sequence ID" value="KYN17510.1"/>
    <property type="molecule type" value="Genomic_DNA"/>
</dbReference>
<keyword evidence="2" id="KW-1185">Reference proteome</keyword>
<organism evidence="1 2">
    <name type="scientific">Trachymyrmex cornetzi</name>
    <dbReference type="NCBI Taxonomy" id="471704"/>
    <lineage>
        <taxon>Eukaryota</taxon>
        <taxon>Metazoa</taxon>
        <taxon>Ecdysozoa</taxon>
        <taxon>Arthropoda</taxon>
        <taxon>Hexapoda</taxon>
        <taxon>Insecta</taxon>
        <taxon>Pterygota</taxon>
        <taxon>Neoptera</taxon>
        <taxon>Endopterygota</taxon>
        <taxon>Hymenoptera</taxon>
        <taxon>Apocrita</taxon>
        <taxon>Aculeata</taxon>
        <taxon>Formicoidea</taxon>
        <taxon>Formicidae</taxon>
        <taxon>Myrmicinae</taxon>
        <taxon>Trachymyrmex</taxon>
    </lineage>
</organism>